<dbReference type="Gene3D" id="4.10.240.10">
    <property type="entry name" value="Zn(2)-C6 fungal-type DNA-binding domain"/>
    <property type="match status" value="1"/>
</dbReference>
<dbReference type="PANTHER" id="PTHR46910:SF3">
    <property type="entry name" value="HALOTOLERANCE PROTEIN 9-RELATED"/>
    <property type="match status" value="1"/>
</dbReference>
<dbReference type="InterPro" id="IPR036864">
    <property type="entry name" value="Zn2-C6_fun-type_DNA-bd_sf"/>
</dbReference>
<dbReference type="AlphaFoldDB" id="A0A9Q8TB59"/>
<dbReference type="GO" id="GO:0008270">
    <property type="term" value="F:zinc ion binding"/>
    <property type="evidence" value="ECO:0007669"/>
    <property type="project" value="InterPro"/>
</dbReference>
<gene>
    <name evidence="6" type="ORF">CLUP02_17158</name>
</gene>
<protein>
    <submittedName>
        <fullName evidence="6">Fungal specific transcription factor domain-containing protein</fullName>
    </submittedName>
</protein>
<keyword evidence="7" id="KW-1185">Reference proteome</keyword>
<dbReference type="InterPro" id="IPR050987">
    <property type="entry name" value="AtrR-like"/>
</dbReference>
<keyword evidence="4" id="KW-0539">Nucleus</keyword>
<dbReference type="KEGG" id="clup:CLUP02_17158"/>
<organism evidence="6 7">
    <name type="scientific">Colletotrichum lupini</name>
    <dbReference type="NCBI Taxonomy" id="145971"/>
    <lineage>
        <taxon>Eukaryota</taxon>
        <taxon>Fungi</taxon>
        <taxon>Dikarya</taxon>
        <taxon>Ascomycota</taxon>
        <taxon>Pezizomycotina</taxon>
        <taxon>Sordariomycetes</taxon>
        <taxon>Hypocreomycetidae</taxon>
        <taxon>Glomerellales</taxon>
        <taxon>Glomerellaceae</taxon>
        <taxon>Colletotrichum</taxon>
        <taxon>Colletotrichum acutatum species complex</taxon>
    </lineage>
</organism>
<feature type="region of interest" description="Disordered" evidence="5">
    <location>
        <begin position="272"/>
        <end position="314"/>
    </location>
</feature>
<dbReference type="CDD" id="cd12148">
    <property type="entry name" value="fungal_TF_MHR"/>
    <property type="match status" value="1"/>
</dbReference>
<name>A0A9Q8TB59_9PEZI</name>
<evidence type="ECO:0000256" key="5">
    <source>
        <dbReference type="SAM" id="MobiDB-lite"/>
    </source>
</evidence>
<proteinExistence type="predicted"/>
<dbReference type="Proteomes" id="UP000830671">
    <property type="component" value="Chromosome 9"/>
</dbReference>
<comment type="subcellular location">
    <subcellularLocation>
        <location evidence="1">Nucleus</location>
    </subcellularLocation>
</comment>
<feature type="compositionally biased region" description="Basic and acidic residues" evidence="5">
    <location>
        <begin position="305"/>
        <end position="314"/>
    </location>
</feature>
<keyword evidence="2" id="KW-0479">Metal-binding</keyword>
<dbReference type="GeneID" id="73351083"/>
<dbReference type="GO" id="GO:0003677">
    <property type="term" value="F:DNA binding"/>
    <property type="evidence" value="ECO:0007669"/>
    <property type="project" value="UniProtKB-KW"/>
</dbReference>
<evidence type="ECO:0000256" key="4">
    <source>
        <dbReference type="ARBA" id="ARBA00023242"/>
    </source>
</evidence>
<dbReference type="PANTHER" id="PTHR46910">
    <property type="entry name" value="TRANSCRIPTION FACTOR PDR1"/>
    <property type="match status" value="1"/>
</dbReference>
<dbReference type="RefSeq" id="XP_049153220.1">
    <property type="nucleotide sequence ID" value="XM_049296073.1"/>
</dbReference>
<dbReference type="GO" id="GO:0000981">
    <property type="term" value="F:DNA-binding transcription factor activity, RNA polymerase II-specific"/>
    <property type="evidence" value="ECO:0007669"/>
    <property type="project" value="InterPro"/>
</dbReference>
<sequence>MLRYNSDISEDQPRFVNTVNVTSSVLFPNSPPSPFNYTGDLIIFLSKSPPPPVSALSCRTTCKLYEDFPREMENSTPGPTGASTRKRKRIPIACSSCRARKSRVSARFSDYHAGGSQYWQFSPERDLPAQQCSACVEQGIECIYAANSGGSNALVPKQYLEQVEHRLADVEEEISRLKRLIPASFLQGKQHVLFPRSVSGRTDDISEVNYPEESLNVEDGSVTQGITPDATDGVGTIEFTTDESWAYFGPSSNIAFTRIIRRTLDHLLNKTQKDERGDASSTPAKHAQQHILAVSRSQSPVTDSFDSRKLEKPSEALRLPPEEEVINLVRQFFRDTGLLFPYIHEESFWKTYAQYRETGMQNAKTAWLALLHMVLAMATSTMNATGVGLSDRQAISEVHYRRAKALSMTEMMTGANVEAGTAAVPCLPSSVSAISSHTFKAANGLYRHGQYTGSLTLSMTFGRPPIIPQNYIRTPLPRHFISHQRTSDISRWSNEEESTMFWNASMFDYHKASPCLMLTNNCLPSTLYGVTAAVIDDLYESNIGSISAIPLTNTVASVIQIGQKLADWQASLPLSMQLVEPSEVASPEGKLMLLKFRVILTVRYHNLQLLSHRPILDRCLQSFDGSPQSLQEAATLQQAWHLSRTVCLRSAEAIIRLVEACKLANNVQPTVSFLGAWWFSLYFSKFGLLPRRMPANLTKAFNASLTILVEDSYGSMPFDQGYTNTAIRLDDILKSAVSCIARLDIQNPMVEKCAKFTATLIFMIQSLQMTPGRDDIAHEVGGMGPSHAIPSNGGENAQSTHISANSGMDDAFSTLMNYLPPNFNDFPNTGANFSMSELMDDFATGDLFW</sequence>
<feature type="compositionally biased region" description="Polar residues" evidence="5">
    <location>
        <begin position="295"/>
        <end position="304"/>
    </location>
</feature>
<dbReference type="GO" id="GO:0005634">
    <property type="term" value="C:nucleus"/>
    <property type="evidence" value="ECO:0007669"/>
    <property type="project" value="UniProtKB-SubCell"/>
</dbReference>
<evidence type="ECO:0000256" key="2">
    <source>
        <dbReference type="ARBA" id="ARBA00022723"/>
    </source>
</evidence>
<accession>A0A9Q8TB59</accession>
<evidence type="ECO:0000256" key="1">
    <source>
        <dbReference type="ARBA" id="ARBA00004123"/>
    </source>
</evidence>
<evidence type="ECO:0000256" key="3">
    <source>
        <dbReference type="ARBA" id="ARBA00023125"/>
    </source>
</evidence>
<evidence type="ECO:0000313" key="7">
    <source>
        <dbReference type="Proteomes" id="UP000830671"/>
    </source>
</evidence>
<dbReference type="EMBL" id="CP019481">
    <property type="protein sequence ID" value="UQC91622.1"/>
    <property type="molecule type" value="Genomic_DNA"/>
</dbReference>
<reference evidence="6" key="1">
    <citation type="journal article" date="2021" name="Mol. Plant Microbe Interact.">
        <title>Complete Genome Sequence of the Plant-Pathogenic Fungus Colletotrichum lupini.</title>
        <authorList>
            <person name="Baroncelli R."/>
            <person name="Pensec F."/>
            <person name="Da Lio D."/>
            <person name="Boufleur T."/>
            <person name="Vicente I."/>
            <person name="Sarrocco S."/>
            <person name="Picot A."/>
            <person name="Baraldi E."/>
            <person name="Sukno S."/>
            <person name="Thon M."/>
            <person name="Le Floch G."/>
        </authorList>
    </citation>
    <scope>NUCLEOTIDE SEQUENCE</scope>
    <source>
        <strain evidence="6">IMI 504893</strain>
    </source>
</reference>
<evidence type="ECO:0000313" key="6">
    <source>
        <dbReference type="EMBL" id="UQC91622.1"/>
    </source>
</evidence>
<keyword evidence="3" id="KW-0238">DNA-binding</keyword>